<evidence type="ECO:0000313" key="5">
    <source>
        <dbReference type="EMBL" id="EFO27291.2"/>
    </source>
</evidence>
<evidence type="ECO:0000259" key="4">
    <source>
        <dbReference type="PROSITE" id="PS50013"/>
    </source>
</evidence>
<dbReference type="AlphaFoldDB" id="A0A1S0U9F2"/>
<dbReference type="EMBL" id="JH712081">
    <property type="protein sequence ID" value="EFO27291.2"/>
    <property type="molecule type" value="Genomic_DNA"/>
</dbReference>
<name>A0A1S0U9F2_LOALO</name>
<feature type="compositionally biased region" description="Basic residues" evidence="3">
    <location>
        <begin position="65"/>
        <end position="77"/>
    </location>
</feature>
<dbReference type="InterPro" id="IPR023780">
    <property type="entry name" value="Chromo_domain"/>
</dbReference>
<dbReference type="InterPro" id="IPR016197">
    <property type="entry name" value="Chromo-like_dom_sf"/>
</dbReference>
<dbReference type="PANTHER" id="PTHR22812">
    <property type="entry name" value="CHROMOBOX PROTEIN"/>
    <property type="match status" value="1"/>
</dbReference>
<feature type="domain" description="Chromo" evidence="4">
    <location>
        <begin position="6"/>
        <end position="65"/>
    </location>
</feature>
<dbReference type="InterPro" id="IPR023779">
    <property type="entry name" value="Chromodomain_CS"/>
</dbReference>
<dbReference type="SUPFAM" id="SSF54160">
    <property type="entry name" value="Chromo domain-like"/>
    <property type="match status" value="1"/>
</dbReference>
<proteinExistence type="predicted"/>
<dbReference type="GeneID" id="9938562"/>
<evidence type="ECO:0000256" key="1">
    <source>
        <dbReference type="ARBA" id="ARBA00004123"/>
    </source>
</evidence>
<feature type="region of interest" description="Disordered" evidence="3">
    <location>
        <begin position="57"/>
        <end position="83"/>
    </location>
</feature>
<keyword evidence="2" id="KW-0539">Nucleus</keyword>
<dbReference type="InterPro" id="IPR000953">
    <property type="entry name" value="Chromo/chromo_shadow_dom"/>
</dbReference>
<evidence type="ECO:0000256" key="3">
    <source>
        <dbReference type="SAM" id="MobiDB-lite"/>
    </source>
</evidence>
<protein>
    <recommendedName>
        <fullName evidence="4">Chromo domain-containing protein</fullName>
    </recommendedName>
</protein>
<evidence type="ECO:0000256" key="2">
    <source>
        <dbReference type="ARBA" id="ARBA00023242"/>
    </source>
</evidence>
<dbReference type="GO" id="GO:0005634">
    <property type="term" value="C:nucleus"/>
    <property type="evidence" value="ECO:0007669"/>
    <property type="project" value="UniProtKB-SubCell"/>
</dbReference>
<gene>
    <name evidence="5" type="ORF">LOAG_01192</name>
</gene>
<accession>A0A1S0U9F2</accession>
<dbReference type="SMART" id="SM00298">
    <property type="entry name" value="CHROMO"/>
    <property type="match status" value="1"/>
</dbReference>
<dbReference type="InParanoid" id="A0A1S0U9F2"/>
<dbReference type="Gene3D" id="2.40.50.40">
    <property type="match status" value="1"/>
</dbReference>
<reference evidence="5" key="1">
    <citation type="submission" date="2012-04" db="EMBL/GenBank/DDBJ databases">
        <title>The Genome Sequence of Loa loa.</title>
        <authorList>
            <consortium name="The Broad Institute Genome Sequencing Platform"/>
            <consortium name="Broad Institute Genome Sequencing Center for Infectious Disease"/>
            <person name="Nutman T.B."/>
            <person name="Fink D.L."/>
            <person name="Russ C."/>
            <person name="Young S."/>
            <person name="Zeng Q."/>
            <person name="Gargeya S."/>
            <person name="Alvarado L."/>
            <person name="Berlin A."/>
            <person name="Chapman S.B."/>
            <person name="Chen Z."/>
            <person name="Freedman E."/>
            <person name="Gellesch M."/>
            <person name="Goldberg J."/>
            <person name="Griggs A."/>
            <person name="Gujja S."/>
            <person name="Heilman E.R."/>
            <person name="Heiman D."/>
            <person name="Howarth C."/>
            <person name="Mehta T."/>
            <person name="Neiman D."/>
            <person name="Pearson M."/>
            <person name="Roberts A."/>
            <person name="Saif S."/>
            <person name="Shea T."/>
            <person name="Shenoy N."/>
            <person name="Sisk P."/>
            <person name="Stolte C."/>
            <person name="Sykes S."/>
            <person name="White J."/>
            <person name="Yandava C."/>
            <person name="Haas B."/>
            <person name="Henn M.R."/>
            <person name="Nusbaum C."/>
            <person name="Birren B."/>
        </authorList>
    </citation>
    <scope>NUCLEOTIDE SEQUENCE [LARGE SCALE GENOMIC DNA]</scope>
</reference>
<dbReference type="PROSITE" id="PS50013">
    <property type="entry name" value="CHROMO_2"/>
    <property type="match status" value="1"/>
</dbReference>
<dbReference type="InterPro" id="IPR051219">
    <property type="entry name" value="Heterochromatin_chromo-domain"/>
</dbReference>
<dbReference type="OrthoDB" id="5847012at2759"/>
<dbReference type="PROSITE" id="PS00598">
    <property type="entry name" value="CHROMO_1"/>
    <property type="match status" value="1"/>
</dbReference>
<sequence>MEEMLYEPEYIVDMKVTSGRCFYLIKWRNFPVSDCTWEPTENLINCGTLIAEYKNSEKNQPQRRELKKRGRKKRNRKLSVNNSLNLEERTGDASFCKDISKEQTPVIGASERLDFSSVAALICREQRKDTTRFKAELVDGSSAWIDDRDTHMHLKDQLIEFYERILNLKSREM</sequence>
<dbReference type="CTD" id="9938562"/>
<organism evidence="5">
    <name type="scientific">Loa loa</name>
    <name type="common">Eye worm</name>
    <name type="synonym">Filaria loa</name>
    <dbReference type="NCBI Taxonomy" id="7209"/>
    <lineage>
        <taxon>Eukaryota</taxon>
        <taxon>Metazoa</taxon>
        <taxon>Ecdysozoa</taxon>
        <taxon>Nematoda</taxon>
        <taxon>Chromadorea</taxon>
        <taxon>Rhabditida</taxon>
        <taxon>Spirurina</taxon>
        <taxon>Spiruromorpha</taxon>
        <taxon>Filarioidea</taxon>
        <taxon>Onchocercidae</taxon>
        <taxon>Loa</taxon>
    </lineage>
</organism>
<dbReference type="OMA" id="CTWEPTH"/>
<dbReference type="CDD" id="cd00024">
    <property type="entry name" value="CD_CSD"/>
    <property type="match status" value="1"/>
</dbReference>
<dbReference type="RefSeq" id="XP_020303897.1">
    <property type="nucleotide sequence ID" value="XM_020445668.1"/>
</dbReference>
<comment type="subcellular location">
    <subcellularLocation>
        <location evidence="1">Nucleus</location>
    </subcellularLocation>
</comment>
<dbReference type="KEGG" id="loa:LOAG_01192"/>
<dbReference type="Pfam" id="PF00385">
    <property type="entry name" value="Chromo"/>
    <property type="match status" value="1"/>
</dbReference>